<dbReference type="EMBL" id="JAGVWD010000025">
    <property type="protein sequence ID" value="MBS3057364.1"/>
    <property type="molecule type" value="Genomic_DNA"/>
</dbReference>
<dbReference type="PANTHER" id="PTHR43255">
    <property type="entry name" value="IRON-SULFUR-BINDING OXIDOREDUCTASE FADF-RELATED-RELATED"/>
    <property type="match status" value="1"/>
</dbReference>
<evidence type="ECO:0000256" key="5">
    <source>
        <dbReference type="ARBA" id="ARBA00023014"/>
    </source>
</evidence>
<dbReference type="GO" id="GO:0046872">
    <property type="term" value="F:metal ion binding"/>
    <property type="evidence" value="ECO:0007669"/>
    <property type="project" value="UniProtKB-KW"/>
</dbReference>
<keyword evidence="3" id="KW-0560">Oxidoreductase</keyword>
<accession>A0A8T4KTV6</accession>
<dbReference type="GO" id="GO:0016491">
    <property type="term" value="F:oxidoreductase activity"/>
    <property type="evidence" value="ECO:0007669"/>
    <property type="project" value="UniProtKB-KW"/>
</dbReference>
<dbReference type="GO" id="GO:0051539">
    <property type="term" value="F:4 iron, 4 sulfur cluster binding"/>
    <property type="evidence" value="ECO:0007669"/>
    <property type="project" value="UniProtKB-KW"/>
</dbReference>
<dbReference type="Proteomes" id="UP000677687">
    <property type="component" value="Unassembled WGS sequence"/>
</dbReference>
<keyword evidence="1" id="KW-0004">4Fe-4S</keyword>
<dbReference type="InterPro" id="IPR004017">
    <property type="entry name" value="Cys_rich_dom"/>
</dbReference>
<keyword evidence="4" id="KW-0408">Iron</keyword>
<name>A0A8T4KTV6_9ARCH</name>
<protein>
    <submittedName>
        <fullName evidence="7">(Fe-S)-binding protein</fullName>
    </submittedName>
</protein>
<gene>
    <name evidence="7" type="ORF">J4415_01930</name>
</gene>
<evidence type="ECO:0000313" key="7">
    <source>
        <dbReference type="EMBL" id="MBS3057364.1"/>
    </source>
</evidence>
<evidence type="ECO:0000259" key="6">
    <source>
        <dbReference type="Pfam" id="PF02754"/>
    </source>
</evidence>
<evidence type="ECO:0000256" key="2">
    <source>
        <dbReference type="ARBA" id="ARBA00022723"/>
    </source>
</evidence>
<organism evidence="7 8">
    <name type="scientific">Candidatus Iainarchaeum sp</name>
    <dbReference type="NCBI Taxonomy" id="3101447"/>
    <lineage>
        <taxon>Archaea</taxon>
        <taxon>Candidatus Iainarchaeota</taxon>
        <taxon>Candidatus Iainarchaeia</taxon>
        <taxon>Candidatus Iainarchaeales</taxon>
        <taxon>Candidatus Iainarchaeaceae</taxon>
        <taxon>Candidatus Iainarchaeum</taxon>
    </lineage>
</organism>
<evidence type="ECO:0000313" key="8">
    <source>
        <dbReference type="Proteomes" id="UP000677687"/>
    </source>
</evidence>
<feature type="domain" description="Cysteine-rich" evidence="6">
    <location>
        <begin position="134"/>
        <end position="218"/>
    </location>
</feature>
<dbReference type="GO" id="GO:0005886">
    <property type="term" value="C:plasma membrane"/>
    <property type="evidence" value="ECO:0007669"/>
    <property type="project" value="TreeGrafter"/>
</dbReference>
<evidence type="ECO:0000256" key="4">
    <source>
        <dbReference type="ARBA" id="ARBA00023004"/>
    </source>
</evidence>
<evidence type="ECO:0000256" key="1">
    <source>
        <dbReference type="ARBA" id="ARBA00022485"/>
    </source>
</evidence>
<proteinExistence type="predicted"/>
<comment type="caution">
    <text evidence="7">The sequence shown here is derived from an EMBL/GenBank/DDBJ whole genome shotgun (WGS) entry which is preliminary data.</text>
</comment>
<dbReference type="InterPro" id="IPR051460">
    <property type="entry name" value="HdrC_iron-sulfur_subunit"/>
</dbReference>
<dbReference type="Pfam" id="PF02754">
    <property type="entry name" value="CCG"/>
    <property type="match status" value="2"/>
</dbReference>
<keyword evidence="5" id="KW-0411">Iron-sulfur</keyword>
<evidence type="ECO:0000256" key="3">
    <source>
        <dbReference type="ARBA" id="ARBA00023002"/>
    </source>
</evidence>
<feature type="domain" description="Cysteine-rich" evidence="6">
    <location>
        <begin position="22"/>
        <end position="105"/>
    </location>
</feature>
<dbReference type="AlphaFoldDB" id="A0A8T4KTV6"/>
<reference evidence="7" key="2">
    <citation type="submission" date="2021-05" db="EMBL/GenBank/DDBJ databases">
        <title>Protein family content uncovers lineage relationships and bacterial pathway maintenance mechanisms in DPANN archaea.</title>
        <authorList>
            <person name="Castelle C.J."/>
            <person name="Meheust R."/>
            <person name="Jaffe A.L."/>
            <person name="Seitz K."/>
            <person name="Gong X."/>
            <person name="Baker B.J."/>
            <person name="Banfield J.F."/>
        </authorList>
    </citation>
    <scope>NUCLEOTIDE SEQUENCE</scope>
    <source>
        <strain evidence="7">RIFCSPHIGHO2_01_FULL_AR10_44_11</strain>
    </source>
</reference>
<dbReference type="PANTHER" id="PTHR43255:SF1">
    <property type="entry name" value="IRON-SULFUR-BINDING OXIDOREDUCTASE FADF-RELATED"/>
    <property type="match status" value="1"/>
</dbReference>
<keyword evidence="2" id="KW-0479">Metal-binding</keyword>
<sequence>MPGFRELKMLGKLFDKISGGNILYYPGCLTHFALPEIEENYIRILKRIGIDAIVLPEFNCCGSPVKHAGYKEDFENLKNKNAELFRKYGIKKIITNCPACFLTLKNSGFNAEHIAQTLYGRMNKLEQGSGKGPIAYHDPCHLGRHSKIYEEPRGILKRIGYEVAELPNSRENSLCCGAGAGMKANHPEIANKAAKNCLQGCAAEKLVSTCPLCYMHFRENAPKGMEVLEFSEVLV</sequence>
<reference evidence="7" key="1">
    <citation type="submission" date="2021-03" db="EMBL/GenBank/DDBJ databases">
        <authorList>
            <person name="Jaffe A."/>
        </authorList>
    </citation>
    <scope>NUCLEOTIDE SEQUENCE</scope>
    <source>
        <strain evidence="7">RIFCSPHIGHO2_01_FULL_AR10_44_11</strain>
    </source>
</reference>